<reference evidence="2" key="1">
    <citation type="submission" date="2022-11" db="UniProtKB">
        <authorList>
            <consortium name="WormBaseParasite"/>
        </authorList>
    </citation>
    <scope>IDENTIFICATION</scope>
</reference>
<evidence type="ECO:0000313" key="2">
    <source>
        <dbReference type="WBParaSite" id="ES5_v2.g24805.t1"/>
    </source>
</evidence>
<dbReference type="WBParaSite" id="ES5_v2.g24805.t1">
    <property type="protein sequence ID" value="ES5_v2.g24805.t1"/>
    <property type="gene ID" value="ES5_v2.g24805"/>
</dbReference>
<sequence>MSYQPLVQHLRDKFNVGVLSSLESRKAQLQALHKLVSDNQDALCDAMWKDLHKPIFEGKAHETDFLLGEISEAISNLKSWTSPTKVTRYILQAADSAYIQKDPLGVVLIIGHGIFIIIN</sequence>
<evidence type="ECO:0000313" key="1">
    <source>
        <dbReference type="Proteomes" id="UP000887579"/>
    </source>
</evidence>
<organism evidence="1 2">
    <name type="scientific">Panagrolaimus sp. ES5</name>
    <dbReference type="NCBI Taxonomy" id="591445"/>
    <lineage>
        <taxon>Eukaryota</taxon>
        <taxon>Metazoa</taxon>
        <taxon>Ecdysozoa</taxon>
        <taxon>Nematoda</taxon>
        <taxon>Chromadorea</taxon>
        <taxon>Rhabditida</taxon>
        <taxon>Tylenchina</taxon>
        <taxon>Panagrolaimomorpha</taxon>
        <taxon>Panagrolaimoidea</taxon>
        <taxon>Panagrolaimidae</taxon>
        <taxon>Panagrolaimus</taxon>
    </lineage>
</organism>
<accession>A0AC34G517</accession>
<proteinExistence type="predicted"/>
<name>A0AC34G517_9BILA</name>
<protein>
    <submittedName>
        <fullName evidence="2">Aldehyde dehydrogenase domain-containing protein</fullName>
    </submittedName>
</protein>
<dbReference type="Proteomes" id="UP000887579">
    <property type="component" value="Unplaced"/>
</dbReference>